<dbReference type="Gene3D" id="3.30.70.1520">
    <property type="entry name" value="Heterotetrameric sarcosine oxidase"/>
    <property type="match status" value="1"/>
</dbReference>
<evidence type="ECO:0000313" key="1">
    <source>
        <dbReference type="EMBL" id="MFC4352664.1"/>
    </source>
</evidence>
<dbReference type="Proteomes" id="UP001595799">
    <property type="component" value="Unassembled WGS sequence"/>
</dbReference>
<dbReference type="Gene3D" id="3.30.1360.120">
    <property type="entry name" value="Probable tRNA modification gtpase trme, domain 1"/>
    <property type="match status" value="1"/>
</dbReference>
<dbReference type="InterPro" id="IPR027266">
    <property type="entry name" value="TrmE/GcvT-like"/>
</dbReference>
<organism evidence="1 2">
    <name type="scientific">Fodinicurvata halophila</name>
    <dbReference type="NCBI Taxonomy" id="1419723"/>
    <lineage>
        <taxon>Bacteria</taxon>
        <taxon>Pseudomonadati</taxon>
        <taxon>Pseudomonadota</taxon>
        <taxon>Alphaproteobacteria</taxon>
        <taxon>Rhodospirillales</taxon>
        <taxon>Rhodovibrionaceae</taxon>
        <taxon>Fodinicurvata</taxon>
    </lineage>
</organism>
<dbReference type="SUPFAM" id="SSF103025">
    <property type="entry name" value="Folate-binding domain"/>
    <property type="match status" value="1"/>
</dbReference>
<keyword evidence="2" id="KW-1185">Reference proteome</keyword>
<protein>
    <submittedName>
        <fullName evidence="1">Sarcosine oxidase subunit gamma</fullName>
    </submittedName>
</protein>
<name>A0ABV8UNG7_9PROT</name>
<reference evidence="2" key="1">
    <citation type="journal article" date="2019" name="Int. J. Syst. Evol. Microbiol.">
        <title>The Global Catalogue of Microorganisms (GCM) 10K type strain sequencing project: providing services to taxonomists for standard genome sequencing and annotation.</title>
        <authorList>
            <consortium name="The Broad Institute Genomics Platform"/>
            <consortium name="The Broad Institute Genome Sequencing Center for Infectious Disease"/>
            <person name="Wu L."/>
            <person name="Ma J."/>
        </authorList>
    </citation>
    <scope>NUCLEOTIDE SEQUENCE [LARGE SCALE GENOMIC DNA]</scope>
    <source>
        <strain evidence="2">CECT 8472</strain>
    </source>
</reference>
<dbReference type="Pfam" id="PF04268">
    <property type="entry name" value="SoxG"/>
    <property type="match status" value="1"/>
</dbReference>
<comment type="caution">
    <text evidence="1">The sequence shown here is derived from an EMBL/GenBank/DDBJ whole genome shotgun (WGS) entry which is preliminary data.</text>
</comment>
<dbReference type="RefSeq" id="WP_382423024.1">
    <property type="nucleotide sequence ID" value="NZ_JBHSCW010000008.1"/>
</dbReference>
<accession>A0ABV8UNG7</accession>
<dbReference type="EMBL" id="JBHSCW010000008">
    <property type="protein sequence ID" value="MFC4352664.1"/>
    <property type="molecule type" value="Genomic_DNA"/>
</dbReference>
<sequence length="209" mass="22868">MVEVNLKRPALAHLGLEAAAADFRAQEHGVALGETPFRAAINLRGQPSNTALMKAFAKVLGVDLPHTPNTIAKAGDISVLWLGPEEWLATGPEEAEERLEHDLREAAGDHFASVSNVSDNYTALRISGPAARATLEKGCPLDLHPRVFGIGSCAQSLVSKTAVILERLEADEGEEWCYRLHVRRSFADYLWRWLQDAAREYGVTVLKSS</sequence>
<gene>
    <name evidence="1" type="ORF">ACFOW6_14025</name>
</gene>
<evidence type="ECO:0000313" key="2">
    <source>
        <dbReference type="Proteomes" id="UP001595799"/>
    </source>
</evidence>
<dbReference type="InterPro" id="IPR007375">
    <property type="entry name" value="SoxG"/>
</dbReference>
<proteinExistence type="predicted"/>